<dbReference type="EMBL" id="JPKY01000040">
    <property type="protein sequence ID" value="KFH44964.1"/>
    <property type="molecule type" value="Genomic_DNA"/>
</dbReference>
<dbReference type="HOGENOM" id="CLU_1440653_0_0_1"/>
<keyword evidence="3" id="KW-1185">Reference proteome</keyword>
<feature type="coiled-coil region" evidence="1">
    <location>
        <begin position="80"/>
        <end position="110"/>
    </location>
</feature>
<protein>
    <submittedName>
        <fullName evidence="2">Uncharacterized protein</fullName>
    </submittedName>
</protein>
<sequence>MGAKISMSPKATITSLKTPADSTMSLAAKPVPGRYGTFNPDICPYAGVTERVKEVLVYIHRLQEDMAQMLRMPYDGTPYYTDAREQLDEAEELRNEMEAYVDEAREDTMRWFKEQAEIGWDAIREVEREKGHRCPLTRSWYQMRLWRWEKGLNRKSWGQLVELFDAYDHCASQAKYVRLAHEEGYQFF</sequence>
<evidence type="ECO:0000313" key="2">
    <source>
        <dbReference type="EMBL" id="KFH44964.1"/>
    </source>
</evidence>
<comment type="caution">
    <text evidence="2">The sequence shown here is derived from an EMBL/GenBank/DDBJ whole genome shotgun (WGS) entry which is preliminary data.</text>
</comment>
<dbReference type="AlphaFoldDB" id="A0A086T6I2"/>
<proteinExistence type="predicted"/>
<evidence type="ECO:0000256" key="1">
    <source>
        <dbReference type="SAM" id="Coils"/>
    </source>
</evidence>
<evidence type="ECO:0000313" key="3">
    <source>
        <dbReference type="Proteomes" id="UP000029964"/>
    </source>
</evidence>
<dbReference type="Proteomes" id="UP000029964">
    <property type="component" value="Unassembled WGS sequence"/>
</dbReference>
<organism evidence="2 3">
    <name type="scientific">Hapsidospora chrysogenum (strain ATCC 11550 / CBS 779.69 / DSM 880 / IAM 14645 / JCM 23072 / IMI 49137)</name>
    <name type="common">Acremonium chrysogenum</name>
    <dbReference type="NCBI Taxonomy" id="857340"/>
    <lineage>
        <taxon>Eukaryota</taxon>
        <taxon>Fungi</taxon>
        <taxon>Dikarya</taxon>
        <taxon>Ascomycota</taxon>
        <taxon>Pezizomycotina</taxon>
        <taxon>Sordariomycetes</taxon>
        <taxon>Hypocreomycetidae</taxon>
        <taxon>Hypocreales</taxon>
        <taxon>Bionectriaceae</taxon>
        <taxon>Hapsidospora</taxon>
    </lineage>
</organism>
<gene>
    <name evidence="2" type="ORF">ACRE_042680</name>
</gene>
<keyword evidence="1" id="KW-0175">Coiled coil</keyword>
<accession>A0A086T6I2</accession>
<reference evidence="3" key="1">
    <citation type="journal article" date="2014" name="Genome Announc.">
        <title>Genome sequence and annotation of Acremonium chrysogenum, producer of the beta-lactam antibiotic cephalosporin C.</title>
        <authorList>
            <person name="Terfehr D."/>
            <person name="Dahlmann T.A."/>
            <person name="Specht T."/>
            <person name="Zadra I."/>
            <person name="Kuernsteiner H."/>
            <person name="Kueck U."/>
        </authorList>
    </citation>
    <scope>NUCLEOTIDE SEQUENCE [LARGE SCALE GENOMIC DNA]</scope>
    <source>
        <strain evidence="3">ATCC 11550 / CBS 779.69 / DSM 880 / IAM 14645 / JCM 23072 / IMI 49137</strain>
    </source>
</reference>
<name>A0A086T6I2_HAPC1</name>